<accession>A0A410JR67</accession>
<dbReference type="OrthoDB" id="9797300at2"/>
<evidence type="ECO:0000313" key="2">
    <source>
        <dbReference type="EMBL" id="QAR30653.1"/>
    </source>
</evidence>
<evidence type="ECO:0000313" key="3">
    <source>
        <dbReference type="Proteomes" id="UP000287701"/>
    </source>
</evidence>
<protein>
    <recommendedName>
        <fullName evidence="1">Phage-Barnase-EndoU-ColicinE5/D-RelE like nuclease 2 domain-containing protein</fullName>
    </recommendedName>
</protein>
<organism evidence="2 3">
    <name type="scientific">Ornithobacterium rhinotracheale</name>
    <dbReference type="NCBI Taxonomy" id="28251"/>
    <lineage>
        <taxon>Bacteria</taxon>
        <taxon>Pseudomonadati</taxon>
        <taxon>Bacteroidota</taxon>
        <taxon>Flavobacteriia</taxon>
        <taxon>Flavobacteriales</taxon>
        <taxon>Weeksellaceae</taxon>
        <taxon>Ornithobacterium</taxon>
    </lineage>
</organism>
<dbReference type="RefSeq" id="WP_128501133.1">
    <property type="nucleotide sequence ID" value="NZ_CP035107.1"/>
</dbReference>
<gene>
    <name evidence="2" type="ORF">EQP59_04480</name>
</gene>
<reference evidence="2 3" key="1">
    <citation type="submission" date="2019-01" db="EMBL/GenBank/DDBJ databases">
        <title>Whole Genome of Ornithobacterium rhinotracheale FARPER-174b.</title>
        <authorList>
            <person name="Tataje-Lavanda L.A."/>
            <person name="Montalvan A."/>
            <person name="Montesinos R."/>
            <person name="Zimic M."/>
            <person name="Fernandez-Sanchez M."/>
            <person name="Fernandez-Diaz M."/>
        </authorList>
    </citation>
    <scope>NUCLEOTIDE SEQUENCE [LARGE SCALE GENOMIC DNA]</scope>
    <source>
        <strain evidence="2 3">FARPER-174b</strain>
    </source>
</reference>
<dbReference type="InterPro" id="IPR041110">
    <property type="entry name" value="PBECR2"/>
</dbReference>
<dbReference type="Proteomes" id="UP000287701">
    <property type="component" value="Chromosome"/>
</dbReference>
<sequence length="163" mass="19756">MSYEKYGLEKWEDMKLEQVYLDKSIDNIQKIHELFKIKTTDNKKFVRYEDYLGRKISLRWNTYTTKTLGKKYKGQKRELLFPHIDDVLKNPDEVWLRYYGVDKRTGENIYQTDYIKFYDNAKILVNTTTTEDMEGIEINTWFSIDDVNQKERRKGILIRKGKE</sequence>
<feature type="domain" description="Phage-Barnase-EndoU-ColicinE5/D-RelE like nuclease 2" evidence="1">
    <location>
        <begin position="38"/>
        <end position="158"/>
    </location>
</feature>
<evidence type="ECO:0000259" key="1">
    <source>
        <dbReference type="Pfam" id="PF18810"/>
    </source>
</evidence>
<dbReference type="EMBL" id="CP035107">
    <property type="protein sequence ID" value="QAR30653.1"/>
    <property type="molecule type" value="Genomic_DNA"/>
</dbReference>
<dbReference type="Pfam" id="PF18810">
    <property type="entry name" value="PBECR2"/>
    <property type="match status" value="1"/>
</dbReference>
<name>A0A410JR67_ORNRH</name>
<dbReference type="AlphaFoldDB" id="A0A410JR67"/>
<proteinExistence type="predicted"/>